<dbReference type="AlphaFoldDB" id="A0A1J8QI15"/>
<evidence type="ECO:0000313" key="2">
    <source>
        <dbReference type="EMBL" id="OJA21334.1"/>
    </source>
</evidence>
<dbReference type="STRING" id="180088.A0A1J8QI15"/>
<dbReference type="OrthoDB" id="2707286at2759"/>
<name>A0A1J8QI15_9AGAM</name>
<protein>
    <submittedName>
        <fullName evidence="2">Uncharacterized protein</fullName>
    </submittedName>
</protein>
<organism evidence="2 3">
    <name type="scientific">Rhizopogon vesiculosus</name>
    <dbReference type="NCBI Taxonomy" id="180088"/>
    <lineage>
        <taxon>Eukaryota</taxon>
        <taxon>Fungi</taxon>
        <taxon>Dikarya</taxon>
        <taxon>Basidiomycota</taxon>
        <taxon>Agaricomycotina</taxon>
        <taxon>Agaricomycetes</taxon>
        <taxon>Agaricomycetidae</taxon>
        <taxon>Boletales</taxon>
        <taxon>Suillineae</taxon>
        <taxon>Rhizopogonaceae</taxon>
        <taxon>Rhizopogon</taxon>
    </lineage>
</organism>
<dbReference type="GO" id="GO:0004497">
    <property type="term" value="F:monooxygenase activity"/>
    <property type="evidence" value="ECO:0007669"/>
    <property type="project" value="InterPro"/>
</dbReference>
<feature type="non-terminal residue" evidence="2">
    <location>
        <position position="68"/>
    </location>
</feature>
<dbReference type="GO" id="GO:0005506">
    <property type="term" value="F:iron ion binding"/>
    <property type="evidence" value="ECO:0007669"/>
    <property type="project" value="InterPro"/>
</dbReference>
<comment type="caution">
    <text evidence="2">The sequence shown here is derived from an EMBL/GenBank/DDBJ whole genome shotgun (WGS) entry which is preliminary data.</text>
</comment>
<feature type="transmembrane region" description="Helical" evidence="1">
    <location>
        <begin position="6"/>
        <end position="25"/>
    </location>
</feature>
<dbReference type="GO" id="GO:0020037">
    <property type="term" value="F:heme binding"/>
    <property type="evidence" value="ECO:0007669"/>
    <property type="project" value="InterPro"/>
</dbReference>
<keyword evidence="1" id="KW-0812">Transmembrane</keyword>
<dbReference type="Proteomes" id="UP000183567">
    <property type="component" value="Unassembled WGS sequence"/>
</dbReference>
<keyword evidence="1" id="KW-1133">Transmembrane helix</keyword>
<gene>
    <name evidence="2" type="ORF">AZE42_07124</name>
</gene>
<dbReference type="Gene3D" id="1.10.630.10">
    <property type="entry name" value="Cytochrome P450"/>
    <property type="match status" value="1"/>
</dbReference>
<evidence type="ECO:0000313" key="3">
    <source>
        <dbReference type="Proteomes" id="UP000183567"/>
    </source>
</evidence>
<proteinExistence type="predicted"/>
<dbReference type="EMBL" id="LVVM01000189">
    <property type="protein sequence ID" value="OJA21334.1"/>
    <property type="molecule type" value="Genomic_DNA"/>
</dbReference>
<keyword evidence="3" id="KW-1185">Reference proteome</keyword>
<dbReference type="InterPro" id="IPR036396">
    <property type="entry name" value="Cyt_P450_sf"/>
</dbReference>
<evidence type="ECO:0000256" key="1">
    <source>
        <dbReference type="SAM" id="Phobius"/>
    </source>
</evidence>
<keyword evidence="1" id="KW-0472">Membrane</keyword>
<accession>A0A1J8QI15</accession>
<sequence>MVPPVDVRLTILSVLPVSFVVITALKKFIEKKQNRPSLPPGPPPLPLLGNILNININEPWLTYTEWRA</sequence>
<dbReference type="GO" id="GO:0016705">
    <property type="term" value="F:oxidoreductase activity, acting on paired donors, with incorporation or reduction of molecular oxygen"/>
    <property type="evidence" value="ECO:0007669"/>
    <property type="project" value="InterPro"/>
</dbReference>
<reference evidence="2 3" key="1">
    <citation type="submission" date="2016-03" db="EMBL/GenBank/DDBJ databases">
        <title>Comparative genomics of the ectomycorrhizal sister species Rhizopogon vinicolor and Rhizopogon vesiculosus (Basidiomycota: Boletales) reveals a divergence of the mating type B locus.</title>
        <authorList>
            <person name="Mujic A.B."/>
            <person name="Kuo A."/>
            <person name="Tritt A."/>
            <person name="Lipzen A."/>
            <person name="Chen C."/>
            <person name="Johnson J."/>
            <person name="Sharma A."/>
            <person name="Barry K."/>
            <person name="Grigoriev I.V."/>
            <person name="Spatafora J.W."/>
        </authorList>
    </citation>
    <scope>NUCLEOTIDE SEQUENCE [LARGE SCALE GENOMIC DNA]</scope>
    <source>
        <strain evidence="2 3">AM-OR11-056</strain>
    </source>
</reference>